<evidence type="ECO:0000313" key="2">
    <source>
        <dbReference type="Proteomes" id="UP001499843"/>
    </source>
</evidence>
<sequence>MFERSLKTLGTVGRFWYTGGMGVSVDEFLKLLDELPDVRMSHGGEWVALKVHDKGFGYLWEATETVGLKATIEEQIALVNERPEVFEVQFTAGRFGWVVVHLDKIDAEELFELMAEAWSLTAPRQLVDDFEATHPIGKKVQSG</sequence>
<dbReference type="InterPro" id="IPR038056">
    <property type="entry name" value="YjbR-like_sf"/>
</dbReference>
<dbReference type="Gene3D" id="3.90.1150.30">
    <property type="match status" value="1"/>
</dbReference>
<accession>A0ABN3CTB1</accession>
<protein>
    <recommendedName>
        <fullName evidence="3">MmcQ/YjbR family DNA-binding protein</fullName>
    </recommendedName>
</protein>
<gene>
    <name evidence="1" type="ORF">GCM10009850_081520</name>
</gene>
<comment type="caution">
    <text evidence="1">The sequence shown here is derived from an EMBL/GenBank/DDBJ whole genome shotgun (WGS) entry which is preliminary data.</text>
</comment>
<dbReference type="Proteomes" id="UP001499843">
    <property type="component" value="Unassembled WGS sequence"/>
</dbReference>
<keyword evidence="2" id="KW-1185">Reference proteome</keyword>
<reference evidence="1 2" key="1">
    <citation type="journal article" date="2019" name="Int. J. Syst. Evol. Microbiol.">
        <title>The Global Catalogue of Microorganisms (GCM) 10K type strain sequencing project: providing services to taxonomists for standard genome sequencing and annotation.</title>
        <authorList>
            <consortium name="The Broad Institute Genomics Platform"/>
            <consortium name="The Broad Institute Genome Sequencing Center for Infectious Disease"/>
            <person name="Wu L."/>
            <person name="Ma J."/>
        </authorList>
    </citation>
    <scope>NUCLEOTIDE SEQUENCE [LARGE SCALE GENOMIC DNA]</scope>
    <source>
        <strain evidence="1 2">JCM 16114</strain>
    </source>
</reference>
<dbReference type="InterPro" id="IPR058532">
    <property type="entry name" value="YjbR/MT2646/Rv2570-like"/>
</dbReference>
<name>A0ABN3CTB1_9ACTN</name>
<dbReference type="EMBL" id="BAAAQX010000028">
    <property type="protein sequence ID" value="GAA2212690.1"/>
    <property type="molecule type" value="Genomic_DNA"/>
</dbReference>
<evidence type="ECO:0008006" key="3">
    <source>
        <dbReference type="Google" id="ProtNLM"/>
    </source>
</evidence>
<dbReference type="Pfam" id="PF04237">
    <property type="entry name" value="YjbR"/>
    <property type="match status" value="1"/>
</dbReference>
<evidence type="ECO:0000313" key="1">
    <source>
        <dbReference type="EMBL" id="GAA2212690.1"/>
    </source>
</evidence>
<organism evidence="1 2">
    <name type="scientific">Nonomuraea monospora</name>
    <dbReference type="NCBI Taxonomy" id="568818"/>
    <lineage>
        <taxon>Bacteria</taxon>
        <taxon>Bacillati</taxon>
        <taxon>Actinomycetota</taxon>
        <taxon>Actinomycetes</taxon>
        <taxon>Streptosporangiales</taxon>
        <taxon>Streptosporangiaceae</taxon>
        <taxon>Nonomuraea</taxon>
    </lineage>
</organism>
<dbReference type="SUPFAM" id="SSF142906">
    <property type="entry name" value="YjbR-like"/>
    <property type="match status" value="1"/>
</dbReference>
<proteinExistence type="predicted"/>